<proteinExistence type="predicted"/>
<dbReference type="InterPro" id="IPR019734">
    <property type="entry name" value="TPR_rpt"/>
</dbReference>
<gene>
    <name evidence="7" type="ORF">CTEN210_15823</name>
</gene>
<keyword evidence="2 3" id="KW-0802">TPR repeat</keyword>
<evidence type="ECO:0000256" key="3">
    <source>
        <dbReference type="PROSITE-ProRule" id="PRU00339"/>
    </source>
</evidence>
<dbReference type="SUPFAM" id="SSF46565">
    <property type="entry name" value="Chaperone J-domain"/>
    <property type="match status" value="1"/>
</dbReference>
<name>A0AAD3D8F7_9STRA</name>
<dbReference type="InterPro" id="IPR013105">
    <property type="entry name" value="TPR_2"/>
</dbReference>
<dbReference type="PROSITE" id="PS50005">
    <property type="entry name" value="TPR"/>
    <property type="match status" value="3"/>
</dbReference>
<dbReference type="AlphaFoldDB" id="A0AAD3D8F7"/>
<feature type="signal peptide" evidence="5">
    <location>
        <begin position="1"/>
        <end position="26"/>
    </location>
</feature>
<dbReference type="InterPro" id="IPR011990">
    <property type="entry name" value="TPR-like_helical_dom_sf"/>
</dbReference>
<dbReference type="EMBL" id="BLLK01000062">
    <property type="protein sequence ID" value="GFH59347.1"/>
    <property type="molecule type" value="Genomic_DNA"/>
</dbReference>
<dbReference type="InterPro" id="IPR018253">
    <property type="entry name" value="DnaJ_domain_CS"/>
</dbReference>
<organism evidence="7 8">
    <name type="scientific">Chaetoceros tenuissimus</name>
    <dbReference type="NCBI Taxonomy" id="426638"/>
    <lineage>
        <taxon>Eukaryota</taxon>
        <taxon>Sar</taxon>
        <taxon>Stramenopiles</taxon>
        <taxon>Ochrophyta</taxon>
        <taxon>Bacillariophyta</taxon>
        <taxon>Coscinodiscophyceae</taxon>
        <taxon>Chaetocerotophycidae</taxon>
        <taxon>Chaetocerotales</taxon>
        <taxon>Chaetocerotaceae</taxon>
        <taxon>Chaetoceros</taxon>
    </lineage>
</organism>
<feature type="chain" id="PRO_5042274373" description="J domain-containing protein" evidence="5">
    <location>
        <begin position="27"/>
        <end position="511"/>
    </location>
</feature>
<dbReference type="Pfam" id="PF13432">
    <property type="entry name" value="TPR_16"/>
    <property type="match status" value="1"/>
</dbReference>
<dbReference type="PANTHER" id="PTHR45188:SF2">
    <property type="entry name" value="DNAJ HOMOLOG SUBFAMILY C MEMBER 7"/>
    <property type="match status" value="1"/>
</dbReference>
<dbReference type="Proteomes" id="UP001054902">
    <property type="component" value="Unassembled WGS sequence"/>
</dbReference>
<dbReference type="SMART" id="SM00271">
    <property type="entry name" value="DnaJ"/>
    <property type="match status" value="1"/>
</dbReference>
<feature type="domain" description="J" evidence="6">
    <location>
        <begin position="397"/>
        <end position="462"/>
    </location>
</feature>
<comment type="caution">
    <text evidence="7">The sequence shown here is derived from an EMBL/GenBank/DDBJ whole genome shotgun (WGS) entry which is preliminary data.</text>
</comment>
<dbReference type="PROSITE" id="PS00636">
    <property type="entry name" value="DNAJ_1"/>
    <property type="match status" value="1"/>
</dbReference>
<dbReference type="Gene3D" id="1.10.287.110">
    <property type="entry name" value="DnaJ domain"/>
    <property type="match status" value="1"/>
</dbReference>
<dbReference type="PANTHER" id="PTHR45188">
    <property type="entry name" value="DNAJ PROTEIN P58IPK HOMOLOG"/>
    <property type="match status" value="1"/>
</dbReference>
<sequence length="511" mass="58360">MINTSLFRRLATTSVLLLASTSQCYAQEQATQSAGKLRSLGEQAMHERRFDDAVSYYSQAIEQEPNNASNYFKLYRVHNRMRNFYSALNDITKACEVDPKQTEYRFHKAKLLVNVGRCDEAFEQFKMIQAQGMQEMTKYGLETEALHKSMSDAHDCDAQIQEAEKQLAKGNYRDAKKLFEMALSHVEQAPDLQFLKAQAEYHLGDYFGVISDTGKILKIHSKNIEAYQLRGEAYFRIGEHDVAVQHFREGLKLDPEHKGCKAGHKLVKSITKKEKRGDDANKAGKFKEAVDYWWQAIKIDETHRAFARPTMLKIIKASADAGDHEAAIKVAQSHVEEEETLDGLFALGDAYMGGDKFQEAVNTFQKAMDFEPNDRERETQQKLQKAQIALKQSKEKNYYKILGVPRTARKKEIKSAYRKLALEWHPDKNDDKEKAEQMFQDISEAYEVLSDDELRAKYDRGEPVFENQGGGGQGGGSRHHGFPEEMFRQHFQHGGGGRRGGGQRTHHFHFG</sequence>
<feature type="compositionally biased region" description="Gly residues" evidence="4">
    <location>
        <begin position="493"/>
        <end position="503"/>
    </location>
</feature>
<accession>A0AAD3D8F7</accession>
<dbReference type="Pfam" id="PF00226">
    <property type="entry name" value="DnaJ"/>
    <property type="match status" value="1"/>
</dbReference>
<dbReference type="InterPro" id="IPR036869">
    <property type="entry name" value="J_dom_sf"/>
</dbReference>
<dbReference type="Gene3D" id="1.25.40.10">
    <property type="entry name" value="Tetratricopeptide repeat domain"/>
    <property type="match status" value="1"/>
</dbReference>
<dbReference type="PRINTS" id="PR00625">
    <property type="entry name" value="JDOMAIN"/>
</dbReference>
<protein>
    <recommendedName>
        <fullName evidence="6">J domain-containing protein</fullName>
    </recommendedName>
</protein>
<evidence type="ECO:0000256" key="2">
    <source>
        <dbReference type="ARBA" id="ARBA00022803"/>
    </source>
</evidence>
<evidence type="ECO:0000313" key="7">
    <source>
        <dbReference type="EMBL" id="GFH59347.1"/>
    </source>
</evidence>
<dbReference type="SMART" id="SM00028">
    <property type="entry name" value="TPR"/>
    <property type="match status" value="7"/>
</dbReference>
<evidence type="ECO:0000256" key="5">
    <source>
        <dbReference type="SAM" id="SignalP"/>
    </source>
</evidence>
<evidence type="ECO:0000256" key="4">
    <source>
        <dbReference type="SAM" id="MobiDB-lite"/>
    </source>
</evidence>
<feature type="repeat" description="TPR" evidence="3">
    <location>
        <begin position="224"/>
        <end position="257"/>
    </location>
</feature>
<keyword evidence="8" id="KW-1185">Reference proteome</keyword>
<dbReference type="Pfam" id="PF07719">
    <property type="entry name" value="TPR_2"/>
    <property type="match status" value="1"/>
</dbReference>
<evidence type="ECO:0000313" key="8">
    <source>
        <dbReference type="Proteomes" id="UP001054902"/>
    </source>
</evidence>
<feature type="region of interest" description="Disordered" evidence="4">
    <location>
        <begin position="492"/>
        <end position="511"/>
    </location>
</feature>
<dbReference type="SUPFAM" id="SSF48452">
    <property type="entry name" value="TPR-like"/>
    <property type="match status" value="2"/>
</dbReference>
<keyword evidence="1" id="KW-0677">Repeat</keyword>
<evidence type="ECO:0000259" key="6">
    <source>
        <dbReference type="PROSITE" id="PS50076"/>
    </source>
</evidence>
<dbReference type="PROSITE" id="PS50076">
    <property type="entry name" value="DNAJ_2"/>
    <property type="match status" value="1"/>
</dbReference>
<feature type="repeat" description="TPR" evidence="3">
    <location>
        <begin position="341"/>
        <end position="374"/>
    </location>
</feature>
<dbReference type="Pfam" id="PF13181">
    <property type="entry name" value="TPR_8"/>
    <property type="match status" value="1"/>
</dbReference>
<keyword evidence="5" id="KW-0732">Signal</keyword>
<dbReference type="InterPro" id="IPR001623">
    <property type="entry name" value="DnaJ_domain"/>
</dbReference>
<dbReference type="CDD" id="cd06257">
    <property type="entry name" value="DnaJ"/>
    <property type="match status" value="1"/>
</dbReference>
<dbReference type="PROSITE" id="PS50293">
    <property type="entry name" value="TPR_REGION"/>
    <property type="match status" value="2"/>
</dbReference>
<feature type="repeat" description="TPR" evidence="3">
    <location>
        <begin position="34"/>
        <end position="67"/>
    </location>
</feature>
<evidence type="ECO:0000256" key="1">
    <source>
        <dbReference type="ARBA" id="ARBA00022737"/>
    </source>
</evidence>
<reference evidence="7 8" key="1">
    <citation type="journal article" date="2021" name="Sci. Rep.">
        <title>The genome of the diatom Chaetoceros tenuissimus carries an ancient integrated fragment of an extant virus.</title>
        <authorList>
            <person name="Hongo Y."/>
            <person name="Kimura K."/>
            <person name="Takaki Y."/>
            <person name="Yoshida Y."/>
            <person name="Baba S."/>
            <person name="Kobayashi G."/>
            <person name="Nagasaki K."/>
            <person name="Hano T."/>
            <person name="Tomaru Y."/>
        </authorList>
    </citation>
    <scope>NUCLEOTIDE SEQUENCE [LARGE SCALE GENOMIC DNA]</scope>
    <source>
        <strain evidence="7 8">NIES-3715</strain>
    </source>
</reference>